<sequence length="637" mass="71230">MHTVLQFAPNITDIFLSFDLQSSDNTSGLCKGLNLINPTRLFLWHDSSKLRGNKMISQLLDSLSRAIPNWKNLVRKFVFIYLAYSPLNLVKRIFDCPYTSSFAGAEKLSVALTKAKQLHTLTLREAYAVSWAYSEFRTCPLTDILVKPSNTYWVSSEGESARVYETDPVVKALVKHLPNKRALRKAQAAAGPVIAPSPNPHFAPLANVSDDVEDEILDRILYFAMPEREPIDDEEPFKPYPLDDSEISPRMAILLVSKIFYRLGLPHYYAPGIALFSFSCAAAFHSILSSHPLVGPRVRSITYSSIYPGGYEPELETAPDGEDWASIVLSLTSGLLRFGGGGRQAPGHTIGDFSEFGQFGTSAYWGPRYIFWQPLTTVCRQAFEILGDCSGSTLRECSALIRSEQPISGAIFEKFTALQKLNWKSEATFTDIVSTDALASLNELWVTEATPSFLSLLSGMKLQSIKRLVYLDSESFQAHGAKLTELVLSVDQADALKNTVYTMCPNLSSLSIYGLQLAQEELQPVKDICPSKPVPSLQKVILDFHHWPKEKANTAAWDTFFRKFLCKRDWNPGASVGLQTSAYLFEFFAGCAMLIRLSRRRDINSSDWVRWAEVLLLGGRIIALTDSDGKKWRPRLK</sequence>
<proteinExistence type="predicted"/>
<dbReference type="AlphaFoldDB" id="A0AAV9ZQ28"/>
<dbReference type="Proteomes" id="UP001362999">
    <property type="component" value="Unassembled WGS sequence"/>
</dbReference>
<evidence type="ECO:0000313" key="2">
    <source>
        <dbReference type="Proteomes" id="UP001362999"/>
    </source>
</evidence>
<comment type="caution">
    <text evidence="1">The sequence shown here is derived from an EMBL/GenBank/DDBJ whole genome shotgun (WGS) entry which is preliminary data.</text>
</comment>
<organism evidence="1 2">
    <name type="scientific">Favolaschia claudopus</name>
    <dbReference type="NCBI Taxonomy" id="2862362"/>
    <lineage>
        <taxon>Eukaryota</taxon>
        <taxon>Fungi</taxon>
        <taxon>Dikarya</taxon>
        <taxon>Basidiomycota</taxon>
        <taxon>Agaricomycotina</taxon>
        <taxon>Agaricomycetes</taxon>
        <taxon>Agaricomycetidae</taxon>
        <taxon>Agaricales</taxon>
        <taxon>Marasmiineae</taxon>
        <taxon>Mycenaceae</taxon>
        <taxon>Favolaschia</taxon>
    </lineage>
</organism>
<evidence type="ECO:0000313" key="1">
    <source>
        <dbReference type="EMBL" id="KAK6988293.1"/>
    </source>
</evidence>
<name>A0AAV9ZQ28_9AGAR</name>
<reference evidence="1 2" key="1">
    <citation type="journal article" date="2024" name="J Genomics">
        <title>Draft genome sequencing and assembly of Favolaschia claudopus CIRM-BRFM 2984 isolated from oak limbs.</title>
        <authorList>
            <person name="Navarro D."/>
            <person name="Drula E."/>
            <person name="Chaduli D."/>
            <person name="Cazenave R."/>
            <person name="Ahrendt S."/>
            <person name="Wang J."/>
            <person name="Lipzen A."/>
            <person name="Daum C."/>
            <person name="Barry K."/>
            <person name="Grigoriev I.V."/>
            <person name="Favel A."/>
            <person name="Rosso M.N."/>
            <person name="Martin F."/>
        </authorList>
    </citation>
    <scope>NUCLEOTIDE SEQUENCE [LARGE SCALE GENOMIC DNA]</scope>
    <source>
        <strain evidence="1 2">CIRM-BRFM 2984</strain>
    </source>
</reference>
<keyword evidence="2" id="KW-1185">Reference proteome</keyword>
<gene>
    <name evidence="1" type="ORF">R3P38DRAFT_3229200</name>
</gene>
<protein>
    <submittedName>
        <fullName evidence="1">Uncharacterized protein</fullName>
    </submittedName>
</protein>
<accession>A0AAV9ZQ28</accession>
<dbReference type="EMBL" id="JAWWNJ010000124">
    <property type="protein sequence ID" value="KAK6988293.1"/>
    <property type="molecule type" value="Genomic_DNA"/>
</dbReference>